<protein>
    <submittedName>
        <fullName evidence="2">Uncharacterized protein</fullName>
    </submittedName>
</protein>
<proteinExistence type="predicted"/>
<sequence>MAIRRNSYYFDPGLASAFDNLASAFATPSGSDTLGYVRGAAEREKAARLAELFANPTDPNFDRKNIAVGNYAPVQSFYAQDQNNATTRRGQDVSAGAQRDVARINSDGALSRLYATPITVSDGQTVVLPQQTQAATGLPQSLGGNVTVNQGQRAVRPDGSVVEGAPKPPTDSEVKAAIIGGLRPNEQRAIVMQGVGTTNVVGADEKPVVTFTPDAVGKTPYERDTLPAQTANFKTPDGRTGTAAYDRDTGKWKETQTGAELPPGTQTYSANLQGDKQSTGLGASTQNNVDGMLVDLALAQDTSKQLRSIIVTNPGSQGLVGSIRGTVQDVIAAGGEVGKLLDANMKSIKADIAAGNVPPEIVAKFANFDPSIPATNMLETLLTAQVAKVLDPNGRISNDRYQQVARALGNGGLTGNAQRTLATLDALDTVIERRRNILAPSSPTAARIGQGAPAPTAAPPAAASGAPQRLRFNPATGQIE</sequence>
<accession>A0A1H8WJ37</accession>
<organism evidence="2 3">
    <name type="scientific">Rhodopseudomonas pseudopalustris</name>
    <dbReference type="NCBI Taxonomy" id="1513892"/>
    <lineage>
        <taxon>Bacteria</taxon>
        <taxon>Pseudomonadati</taxon>
        <taxon>Pseudomonadota</taxon>
        <taxon>Alphaproteobacteria</taxon>
        <taxon>Hyphomicrobiales</taxon>
        <taxon>Nitrobacteraceae</taxon>
        <taxon>Rhodopseudomonas</taxon>
    </lineage>
</organism>
<dbReference type="OrthoDB" id="8421506at2"/>
<reference evidence="3" key="1">
    <citation type="submission" date="2016-10" db="EMBL/GenBank/DDBJ databases">
        <authorList>
            <person name="Varghese N."/>
            <person name="Submissions S."/>
        </authorList>
    </citation>
    <scope>NUCLEOTIDE SEQUENCE [LARGE SCALE GENOMIC DNA]</scope>
    <source>
        <strain evidence="3">DSM 123</strain>
    </source>
</reference>
<feature type="region of interest" description="Disordered" evidence="1">
    <location>
        <begin position="441"/>
        <end position="480"/>
    </location>
</feature>
<dbReference type="AlphaFoldDB" id="A0A1H8WJ37"/>
<evidence type="ECO:0000256" key="1">
    <source>
        <dbReference type="SAM" id="MobiDB-lite"/>
    </source>
</evidence>
<name>A0A1H8WJ37_9BRAD</name>
<gene>
    <name evidence="2" type="ORF">SAMN05444123_112132</name>
</gene>
<dbReference type="EMBL" id="FODT01000012">
    <property type="protein sequence ID" value="SEP27533.1"/>
    <property type="molecule type" value="Genomic_DNA"/>
</dbReference>
<evidence type="ECO:0000313" key="3">
    <source>
        <dbReference type="Proteomes" id="UP000199615"/>
    </source>
</evidence>
<dbReference type="Proteomes" id="UP000199615">
    <property type="component" value="Unassembled WGS sequence"/>
</dbReference>
<keyword evidence="3" id="KW-1185">Reference proteome</keyword>
<feature type="compositionally biased region" description="Low complexity" evidence="1">
    <location>
        <begin position="452"/>
        <end position="467"/>
    </location>
</feature>
<evidence type="ECO:0000313" key="2">
    <source>
        <dbReference type="EMBL" id="SEP27533.1"/>
    </source>
</evidence>
<dbReference type="RefSeq" id="WP_092685957.1">
    <property type="nucleotide sequence ID" value="NZ_FODT01000012.1"/>
</dbReference>